<name>A0AAV0H367_9ROSI</name>
<protein>
    <submittedName>
        <fullName evidence="1">Uncharacterized protein</fullName>
    </submittedName>
</protein>
<dbReference type="Gene3D" id="2.40.50.140">
    <property type="entry name" value="Nucleic acid-binding proteins"/>
    <property type="match status" value="1"/>
</dbReference>
<proteinExistence type="predicted"/>
<dbReference type="InterPro" id="IPR012340">
    <property type="entry name" value="NA-bd_OB-fold"/>
</dbReference>
<organism evidence="1 2">
    <name type="scientific">Linum tenue</name>
    <dbReference type="NCBI Taxonomy" id="586396"/>
    <lineage>
        <taxon>Eukaryota</taxon>
        <taxon>Viridiplantae</taxon>
        <taxon>Streptophyta</taxon>
        <taxon>Embryophyta</taxon>
        <taxon>Tracheophyta</taxon>
        <taxon>Spermatophyta</taxon>
        <taxon>Magnoliopsida</taxon>
        <taxon>eudicotyledons</taxon>
        <taxon>Gunneridae</taxon>
        <taxon>Pentapetalae</taxon>
        <taxon>rosids</taxon>
        <taxon>fabids</taxon>
        <taxon>Malpighiales</taxon>
        <taxon>Linaceae</taxon>
        <taxon>Linum</taxon>
    </lineage>
</organism>
<comment type="caution">
    <text evidence="1">The sequence shown here is derived from an EMBL/GenBank/DDBJ whole genome shotgun (WGS) entry which is preliminary data.</text>
</comment>
<gene>
    <name evidence="1" type="ORF">LITE_LOCUS2266</name>
</gene>
<keyword evidence="2" id="KW-1185">Reference proteome</keyword>
<evidence type="ECO:0000313" key="1">
    <source>
        <dbReference type="EMBL" id="CAI0379438.1"/>
    </source>
</evidence>
<sequence>EFPGTGDFFCEEHGQLKAEETEHCYKIHLAVGDTTGSACFVALGKTAESLLGVTANELLLQHPHRHGHFPPAIVAMNGCWFSFCVQLPKPGYLAQTPLEFTILSAFDRSQL</sequence>
<feature type="non-terminal residue" evidence="1">
    <location>
        <position position="1"/>
    </location>
</feature>
<dbReference type="AlphaFoldDB" id="A0AAV0H367"/>
<reference evidence="1" key="1">
    <citation type="submission" date="2022-08" db="EMBL/GenBank/DDBJ databases">
        <authorList>
            <person name="Gutierrez-Valencia J."/>
        </authorList>
    </citation>
    <scope>NUCLEOTIDE SEQUENCE</scope>
</reference>
<accession>A0AAV0H367</accession>
<dbReference type="EMBL" id="CAMGYJ010000002">
    <property type="protein sequence ID" value="CAI0379438.1"/>
    <property type="molecule type" value="Genomic_DNA"/>
</dbReference>
<dbReference type="SUPFAM" id="SSF50249">
    <property type="entry name" value="Nucleic acid-binding proteins"/>
    <property type="match status" value="1"/>
</dbReference>
<dbReference type="Proteomes" id="UP001154282">
    <property type="component" value="Unassembled WGS sequence"/>
</dbReference>
<evidence type="ECO:0000313" key="2">
    <source>
        <dbReference type="Proteomes" id="UP001154282"/>
    </source>
</evidence>